<keyword evidence="4" id="KW-1185">Reference proteome</keyword>
<dbReference type="InParanoid" id="G4N0H0"/>
<dbReference type="EMBL" id="CM001233">
    <property type="protein sequence ID" value="EHA52304.1"/>
    <property type="molecule type" value="Genomic_DNA"/>
</dbReference>
<dbReference type="VEuPathDB" id="FungiDB:MGG_16775"/>
<evidence type="ECO:0000256" key="2">
    <source>
        <dbReference type="SAM" id="SignalP"/>
    </source>
</evidence>
<name>G4N0H0_PYRO7</name>
<keyword evidence="2" id="KW-0732">Signal</keyword>
<dbReference type="KEGG" id="mgr:MGG_16775"/>
<reference key="2">
    <citation type="submission" date="2011-05" db="EMBL/GenBank/DDBJ databases">
        <title>The Genome Sequence of Magnaporthe oryzae 70-15.</title>
        <authorList>
            <consortium name="The Broad Institute Genome Sequencing Platform"/>
            <person name="Ma L.-J."/>
            <person name="Dead R."/>
            <person name="Young S.K."/>
            <person name="Zeng Q."/>
            <person name="Gargeya S."/>
            <person name="Fitzgerald M."/>
            <person name="Haas B."/>
            <person name="Abouelleil A."/>
            <person name="Alvarado L."/>
            <person name="Arachchi H.M."/>
            <person name="Berlin A."/>
            <person name="Brown A."/>
            <person name="Chapman S.B."/>
            <person name="Chen Z."/>
            <person name="Dunbar C."/>
            <person name="Freedman E."/>
            <person name="Gearin G."/>
            <person name="Gellesch M."/>
            <person name="Goldberg J."/>
            <person name="Griggs A."/>
            <person name="Gujja S."/>
            <person name="Heiman D."/>
            <person name="Howarth C."/>
            <person name="Larson L."/>
            <person name="Lui A."/>
            <person name="MacDonald P.J.P."/>
            <person name="Mehta T."/>
            <person name="Montmayeur A."/>
            <person name="Murphy C."/>
            <person name="Neiman D."/>
            <person name="Pearson M."/>
            <person name="Priest M."/>
            <person name="Roberts A."/>
            <person name="Saif S."/>
            <person name="Shea T."/>
            <person name="Shenoy N."/>
            <person name="Sisk P."/>
            <person name="Stolte C."/>
            <person name="Sykes S."/>
            <person name="Yandava C."/>
            <person name="Wortman J."/>
            <person name="Nusbaum C."/>
            <person name="Birren B."/>
        </authorList>
    </citation>
    <scope>NUCLEOTIDE SEQUENCE</scope>
    <source>
        <strain>70-15</strain>
    </source>
</reference>
<accession>G4N0H0</accession>
<dbReference type="Proteomes" id="UP000009058">
    <property type="component" value="Chromosome 3"/>
</dbReference>
<evidence type="ECO:0000256" key="1">
    <source>
        <dbReference type="SAM" id="MobiDB-lite"/>
    </source>
</evidence>
<feature type="region of interest" description="Disordered" evidence="1">
    <location>
        <begin position="63"/>
        <end position="113"/>
    </location>
</feature>
<dbReference type="RefSeq" id="XP_003712111.1">
    <property type="nucleotide sequence ID" value="XM_003712063.1"/>
</dbReference>
<feature type="signal peptide" evidence="2">
    <location>
        <begin position="1"/>
        <end position="22"/>
    </location>
</feature>
<evidence type="ECO:0000313" key="3">
    <source>
        <dbReference type="EMBL" id="EHA52304.1"/>
    </source>
</evidence>
<evidence type="ECO:0000313" key="4">
    <source>
        <dbReference type="Proteomes" id="UP000009058"/>
    </source>
</evidence>
<sequence>MLNRYLLPVFISLTCLPNWGFAGDTLPADGDLIWYASFTEERFIHRDAKPSIQPPGPILREKQRNLRRSPFEKNNPQRPGVKTGRLGRCREGRGDQPHVPTPKRRNMPAAQQD</sequence>
<dbReference type="GeneID" id="12984280"/>
<dbReference type="HOGENOM" id="CLU_2134007_0_0_1"/>
<protein>
    <submittedName>
        <fullName evidence="3">Uncharacterized protein</fullName>
    </submittedName>
</protein>
<organism evidence="3 4">
    <name type="scientific">Pyricularia oryzae (strain 70-15 / ATCC MYA-4617 / FGSC 8958)</name>
    <name type="common">Rice blast fungus</name>
    <name type="synonym">Magnaporthe oryzae</name>
    <dbReference type="NCBI Taxonomy" id="242507"/>
    <lineage>
        <taxon>Eukaryota</taxon>
        <taxon>Fungi</taxon>
        <taxon>Dikarya</taxon>
        <taxon>Ascomycota</taxon>
        <taxon>Pezizomycotina</taxon>
        <taxon>Sordariomycetes</taxon>
        <taxon>Sordariomycetidae</taxon>
        <taxon>Magnaporthales</taxon>
        <taxon>Pyriculariaceae</taxon>
        <taxon>Pyricularia</taxon>
    </lineage>
</organism>
<reference evidence="3 4" key="1">
    <citation type="journal article" date="2005" name="Nature">
        <title>The genome sequence of the rice blast fungus Magnaporthe grisea.</title>
        <authorList>
            <person name="Dean R.A."/>
            <person name="Talbot N.J."/>
            <person name="Ebbole D.J."/>
            <person name="Farman M.L."/>
            <person name="Mitchell T.K."/>
            <person name="Orbach M.J."/>
            <person name="Thon M."/>
            <person name="Kulkarni R."/>
            <person name="Xu J.R."/>
            <person name="Pan H."/>
            <person name="Read N.D."/>
            <person name="Lee Y.H."/>
            <person name="Carbone I."/>
            <person name="Brown D."/>
            <person name="Oh Y.Y."/>
            <person name="Donofrio N."/>
            <person name="Jeong J.S."/>
            <person name="Soanes D.M."/>
            <person name="Djonovic S."/>
            <person name="Kolomiets E."/>
            <person name="Rehmeyer C."/>
            <person name="Li W."/>
            <person name="Harding M."/>
            <person name="Kim S."/>
            <person name="Lebrun M.H."/>
            <person name="Bohnert H."/>
            <person name="Coughlan S."/>
            <person name="Butler J."/>
            <person name="Calvo S."/>
            <person name="Ma L.J."/>
            <person name="Nicol R."/>
            <person name="Purcell S."/>
            <person name="Nusbaum C."/>
            <person name="Galagan J.E."/>
            <person name="Birren B.W."/>
        </authorList>
    </citation>
    <scope>NUCLEOTIDE SEQUENCE [LARGE SCALE GENOMIC DNA]</scope>
    <source>
        <strain evidence="4">70-15 / ATCC MYA-4617 / FGSC 8958</strain>
    </source>
</reference>
<feature type="chain" id="PRO_5003465598" evidence="2">
    <location>
        <begin position="23"/>
        <end position="113"/>
    </location>
</feature>
<gene>
    <name evidence="3" type="ORF">MGG_16775</name>
</gene>
<proteinExistence type="predicted"/>
<dbReference type="AlphaFoldDB" id="G4N0H0"/>